<evidence type="ECO:0000256" key="7">
    <source>
        <dbReference type="ARBA" id="ARBA00023015"/>
    </source>
</evidence>
<dbReference type="EMBL" id="CACRXK020002963">
    <property type="protein sequence ID" value="CAB3996861.1"/>
    <property type="molecule type" value="Genomic_DNA"/>
</dbReference>
<dbReference type="AlphaFoldDB" id="A0A7D9I3B3"/>
<evidence type="ECO:0000256" key="13">
    <source>
        <dbReference type="ARBA" id="ARBA00072450"/>
    </source>
</evidence>
<gene>
    <name evidence="15" type="ORF">PACLA_8A078685</name>
</gene>
<dbReference type="GO" id="GO:0141221">
    <property type="term" value="F:histone deacetylase activity, hydrolytic mechanism"/>
    <property type="evidence" value="ECO:0007669"/>
    <property type="project" value="UniProtKB-EC"/>
</dbReference>
<evidence type="ECO:0000256" key="5">
    <source>
        <dbReference type="ARBA" id="ARBA00022801"/>
    </source>
</evidence>
<dbReference type="PANTHER" id="PTHR10625">
    <property type="entry name" value="HISTONE DEACETYLASE HDAC1-RELATED"/>
    <property type="match status" value="1"/>
</dbReference>
<keyword evidence="5" id="KW-0378">Hydrolase</keyword>
<keyword evidence="4" id="KW-0678">Repressor</keyword>
<keyword evidence="7" id="KW-0805">Transcription regulation</keyword>
<comment type="subunit">
    <text evidence="12">Interacts with HDAC6.</text>
</comment>
<feature type="domain" description="Histone deacetylase" evidence="14">
    <location>
        <begin position="80"/>
        <end position="362"/>
    </location>
</feature>
<dbReference type="InterPro" id="IPR023801">
    <property type="entry name" value="His_deacetylse_dom"/>
</dbReference>
<evidence type="ECO:0000256" key="10">
    <source>
        <dbReference type="ARBA" id="ARBA00048287"/>
    </source>
</evidence>
<organism evidence="15 16">
    <name type="scientific">Paramuricea clavata</name>
    <name type="common">Red gorgonian</name>
    <name type="synonym">Violescent sea-whip</name>
    <dbReference type="NCBI Taxonomy" id="317549"/>
    <lineage>
        <taxon>Eukaryota</taxon>
        <taxon>Metazoa</taxon>
        <taxon>Cnidaria</taxon>
        <taxon>Anthozoa</taxon>
        <taxon>Octocorallia</taxon>
        <taxon>Malacalcyonacea</taxon>
        <taxon>Plexauridae</taxon>
        <taxon>Paramuricea</taxon>
    </lineage>
</organism>
<evidence type="ECO:0000256" key="8">
    <source>
        <dbReference type="ARBA" id="ARBA00023163"/>
    </source>
</evidence>
<dbReference type="Gene3D" id="3.40.800.20">
    <property type="entry name" value="Histone deacetylase domain"/>
    <property type="match status" value="1"/>
</dbReference>
<evidence type="ECO:0000256" key="6">
    <source>
        <dbReference type="ARBA" id="ARBA00022853"/>
    </source>
</evidence>
<evidence type="ECO:0000256" key="11">
    <source>
        <dbReference type="ARBA" id="ARBA00059784"/>
    </source>
</evidence>
<keyword evidence="16" id="KW-1185">Reference proteome</keyword>
<evidence type="ECO:0000256" key="9">
    <source>
        <dbReference type="ARBA" id="ARBA00023242"/>
    </source>
</evidence>
<keyword evidence="6" id="KW-0156">Chromatin regulator</keyword>
<reference evidence="15" key="1">
    <citation type="submission" date="2020-04" db="EMBL/GenBank/DDBJ databases">
        <authorList>
            <person name="Alioto T."/>
            <person name="Alioto T."/>
            <person name="Gomez Garrido J."/>
        </authorList>
    </citation>
    <scope>NUCLEOTIDE SEQUENCE</scope>
    <source>
        <strain evidence="15">A484AB</strain>
    </source>
</reference>
<dbReference type="GO" id="GO:0000118">
    <property type="term" value="C:histone deacetylase complex"/>
    <property type="evidence" value="ECO:0007669"/>
    <property type="project" value="UniProtKB-ARBA"/>
</dbReference>
<name>A0A7D9I3B3_PARCT</name>
<sequence>MLFIIRDLRSARHAKTAKYMAEKTFEQQTNISKKCKIAEKDKADKGVSGNELYKDLNPTQWPIVYSPNYNISFFYLQKLHPFDSEKWGRTVGLLLDSGVLKNENFIAPVEASEKHLLEVHTQEYLDSLKWSWKVAAVTEVPPVALLPNFIVQRVLLKPLRLQTGGTVLAGKLAVDRGWAINVGGGFHHCRGDDGGGFCAYADITLSIHFLFKNVQSISKAMIIDLDAHQGNGHERDFIDNPDVYIMDVYNSGIYPRDVYAKRAIKKKVELRHGTDDATYLALVESNIKEALSEFHPDIIIYNAGTDVLEGDPLGNLAVTEQGIIQRDELVFKSAREKNIPIFMVTSGGYQKRTAKVVADSILNLYNKGLITSSCPELQSGL</sequence>
<dbReference type="OrthoDB" id="437693at2759"/>
<comment type="subcellular location">
    <subcellularLocation>
        <location evidence="1">Nucleus</location>
    </subcellularLocation>
</comment>
<dbReference type="GO" id="GO:0040029">
    <property type="term" value="P:epigenetic regulation of gene expression"/>
    <property type="evidence" value="ECO:0007669"/>
    <property type="project" value="TreeGrafter"/>
</dbReference>
<evidence type="ECO:0000313" key="15">
    <source>
        <dbReference type="EMBL" id="CAB3996861.1"/>
    </source>
</evidence>
<evidence type="ECO:0000256" key="2">
    <source>
        <dbReference type="ARBA" id="ARBA00005947"/>
    </source>
</evidence>
<evidence type="ECO:0000256" key="4">
    <source>
        <dbReference type="ARBA" id="ARBA00022491"/>
    </source>
</evidence>
<dbReference type="Pfam" id="PF00850">
    <property type="entry name" value="Hist_deacetyl"/>
    <property type="match status" value="1"/>
</dbReference>
<dbReference type="Proteomes" id="UP001152795">
    <property type="component" value="Unassembled WGS sequence"/>
</dbReference>
<dbReference type="EC" id="3.5.1.98" evidence="3"/>
<dbReference type="PRINTS" id="PR01270">
    <property type="entry name" value="HDASUPER"/>
</dbReference>
<dbReference type="FunFam" id="3.40.800.20:FF:000009">
    <property type="entry name" value="Histone deacetylase 11"/>
    <property type="match status" value="1"/>
</dbReference>
<evidence type="ECO:0000313" key="16">
    <source>
        <dbReference type="Proteomes" id="UP001152795"/>
    </source>
</evidence>
<accession>A0A7D9I3B3</accession>
<evidence type="ECO:0000256" key="3">
    <source>
        <dbReference type="ARBA" id="ARBA00012111"/>
    </source>
</evidence>
<dbReference type="InterPro" id="IPR037138">
    <property type="entry name" value="His_deacetylse_dom_sf"/>
</dbReference>
<comment type="caution">
    <text evidence="15">The sequence shown here is derived from an EMBL/GenBank/DDBJ whole genome shotgun (WGS) entry which is preliminary data.</text>
</comment>
<keyword evidence="9" id="KW-0539">Nucleus</keyword>
<dbReference type="InterPro" id="IPR023696">
    <property type="entry name" value="Ureohydrolase_dom_sf"/>
</dbReference>
<keyword evidence="8" id="KW-0804">Transcription</keyword>
<proteinExistence type="inferred from homology"/>
<dbReference type="CDD" id="cd09993">
    <property type="entry name" value="HDAC_classIV"/>
    <property type="match status" value="1"/>
</dbReference>
<comment type="similarity">
    <text evidence="2">Belongs to the histone deacetylase family.</text>
</comment>
<dbReference type="InterPro" id="IPR044150">
    <property type="entry name" value="HDAC_classIV"/>
</dbReference>
<comment type="function">
    <text evidence="11">Responsible for the deacetylation of lysine residues on the N-terminal part of the core histones (H2A, H2B, H3 and H4). Histone deacetylation gives a tag for epigenetic repression and plays an important role in transcriptional regulation, cell cycle progression and developmental events. Histone deacetylases act via the formation of large multiprotein complexes.</text>
</comment>
<evidence type="ECO:0000256" key="12">
    <source>
        <dbReference type="ARBA" id="ARBA00065154"/>
    </source>
</evidence>
<dbReference type="PANTHER" id="PTHR10625:SF23">
    <property type="entry name" value="HISTONE DEACETYLASE 11"/>
    <property type="match status" value="1"/>
</dbReference>
<evidence type="ECO:0000259" key="14">
    <source>
        <dbReference type="Pfam" id="PF00850"/>
    </source>
</evidence>
<dbReference type="SUPFAM" id="SSF52768">
    <property type="entry name" value="Arginase/deacetylase"/>
    <property type="match status" value="1"/>
</dbReference>
<comment type="catalytic activity">
    <reaction evidence="10">
        <text>N(6)-acetyl-L-lysyl-[histone] + H2O = L-lysyl-[histone] + acetate</text>
        <dbReference type="Rhea" id="RHEA:58196"/>
        <dbReference type="Rhea" id="RHEA-COMP:9845"/>
        <dbReference type="Rhea" id="RHEA-COMP:11338"/>
        <dbReference type="ChEBI" id="CHEBI:15377"/>
        <dbReference type="ChEBI" id="CHEBI:29969"/>
        <dbReference type="ChEBI" id="CHEBI:30089"/>
        <dbReference type="ChEBI" id="CHEBI:61930"/>
        <dbReference type="EC" id="3.5.1.98"/>
    </reaction>
</comment>
<evidence type="ECO:0000256" key="1">
    <source>
        <dbReference type="ARBA" id="ARBA00004123"/>
    </source>
</evidence>
<dbReference type="InterPro" id="IPR000286">
    <property type="entry name" value="HDACs"/>
</dbReference>
<protein>
    <recommendedName>
        <fullName evidence="13">Histone deacetylase 11</fullName>
        <ecNumber evidence="3">3.5.1.98</ecNumber>
    </recommendedName>
</protein>